<protein>
    <submittedName>
        <fullName evidence="3">Universal stress protein</fullName>
    </submittedName>
</protein>
<dbReference type="PRINTS" id="PR01438">
    <property type="entry name" value="UNVRSLSTRESS"/>
</dbReference>
<dbReference type="SUPFAM" id="SSF52402">
    <property type="entry name" value="Adenine nucleotide alpha hydrolases-like"/>
    <property type="match status" value="2"/>
</dbReference>
<organism evidence="3 4">
    <name type="scientific">Saccharopolyspora elongata</name>
    <dbReference type="NCBI Taxonomy" id="2530387"/>
    <lineage>
        <taxon>Bacteria</taxon>
        <taxon>Bacillati</taxon>
        <taxon>Actinomycetota</taxon>
        <taxon>Actinomycetes</taxon>
        <taxon>Pseudonocardiales</taxon>
        <taxon>Pseudonocardiaceae</taxon>
        <taxon>Saccharopolyspora</taxon>
    </lineage>
</organism>
<name>A0A4V2YK15_9PSEU</name>
<dbReference type="CDD" id="cd00293">
    <property type="entry name" value="USP-like"/>
    <property type="match status" value="1"/>
</dbReference>
<dbReference type="RefSeq" id="WP_132492814.1">
    <property type="nucleotide sequence ID" value="NZ_SMKW01000066.1"/>
</dbReference>
<dbReference type="InterPro" id="IPR006016">
    <property type="entry name" value="UspA"/>
</dbReference>
<dbReference type="EMBL" id="SMKW01000066">
    <property type="protein sequence ID" value="TDD40867.1"/>
    <property type="molecule type" value="Genomic_DNA"/>
</dbReference>
<dbReference type="Pfam" id="PF00582">
    <property type="entry name" value="Usp"/>
    <property type="match status" value="2"/>
</dbReference>
<dbReference type="AlphaFoldDB" id="A0A4V2YK15"/>
<evidence type="ECO:0000313" key="4">
    <source>
        <dbReference type="Proteomes" id="UP000294947"/>
    </source>
</evidence>
<evidence type="ECO:0000256" key="1">
    <source>
        <dbReference type="ARBA" id="ARBA00008791"/>
    </source>
</evidence>
<dbReference type="OrthoDB" id="3404132at2"/>
<evidence type="ECO:0000313" key="3">
    <source>
        <dbReference type="EMBL" id="TDD40867.1"/>
    </source>
</evidence>
<reference evidence="3 4" key="1">
    <citation type="submission" date="2019-03" db="EMBL/GenBank/DDBJ databases">
        <title>Draft genome sequences of novel Actinobacteria.</title>
        <authorList>
            <person name="Sahin N."/>
            <person name="Ay H."/>
            <person name="Saygin H."/>
        </authorList>
    </citation>
    <scope>NUCLEOTIDE SEQUENCE [LARGE SCALE GENOMIC DNA]</scope>
    <source>
        <strain evidence="3 4">7K502</strain>
    </source>
</reference>
<gene>
    <name evidence="3" type="ORF">E1288_34565</name>
</gene>
<dbReference type="Gene3D" id="3.40.50.620">
    <property type="entry name" value="HUPs"/>
    <property type="match status" value="2"/>
</dbReference>
<dbReference type="PANTHER" id="PTHR31964">
    <property type="entry name" value="ADENINE NUCLEOTIDE ALPHA HYDROLASES-LIKE SUPERFAMILY PROTEIN"/>
    <property type="match status" value="1"/>
</dbReference>
<comment type="similarity">
    <text evidence="1">Belongs to the universal stress protein A family.</text>
</comment>
<dbReference type="InterPro" id="IPR006015">
    <property type="entry name" value="Universal_stress_UspA"/>
</dbReference>
<feature type="domain" description="UspA" evidence="2">
    <location>
        <begin position="160"/>
        <end position="299"/>
    </location>
</feature>
<keyword evidence="4" id="KW-1185">Reference proteome</keyword>
<dbReference type="Proteomes" id="UP000294947">
    <property type="component" value="Unassembled WGS sequence"/>
</dbReference>
<comment type="caution">
    <text evidence="3">The sequence shown here is derived from an EMBL/GenBank/DDBJ whole genome shotgun (WGS) entry which is preliminary data.</text>
</comment>
<feature type="domain" description="UspA" evidence="2">
    <location>
        <begin position="8"/>
        <end position="146"/>
    </location>
</feature>
<dbReference type="InterPro" id="IPR014729">
    <property type="entry name" value="Rossmann-like_a/b/a_fold"/>
</dbReference>
<sequence length="299" mass="31822">MPMLQSSTVVVGFDASAESRRAVWWAALEAATLGQPLLLVHAISVPLEELTRIHLPTETVAFEPLRSSAERAVADMAAECRRQLPGLSVRTAARMGHPASVLLDSATHASVLVLGPPSPSPVHRVLLSSTASELVRTAHVPVIVVRGEREPALARPPAGFERVVVGVDGSECSQRAVGFAYDFASRHHSELTALLAFAEEPSDALRPNQGWISGSDVVDDCRRVLAECVAGWRDRYPDVVLHQTVTTTEGPTEALLTAAVDADLLVVGTRGRGIIRSTLLGSVSHAVAHYAPCPVAIVR</sequence>
<proteinExistence type="inferred from homology"/>
<accession>A0A4V2YK15</accession>
<dbReference type="PANTHER" id="PTHR31964:SF113">
    <property type="entry name" value="USPA DOMAIN-CONTAINING PROTEIN"/>
    <property type="match status" value="1"/>
</dbReference>
<evidence type="ECO:0000259" key="2">
    <source>
        <dbReference type="Pfam" id="PF00582"/>
    </source>
</evidence>